<dbReference type="EMBL" id="JAAWWB010000019">
    <property type="protein sequence ID" value="KAG6759155.1"/>
    <property type="molecule type" value="Genomic_DNA"/>
</dbReference>
<dbReference type="Pfam" id="PF00270">
    <property type="entry name" value="DEAD"/>
    <property type="match status" value="2"/>
</dbReference>
<gene>
    <name evidence="10" type="ORF">POTOM_035623</name>
</gene>
<feature type="short sequence motif" description="Q motif" evidence="5">
    <location>
        <begin position="169"/>
        <end position="197"/>
    </location>
</feature>
<feature type="compositionally biased region" description="Basic and acidic residues" evidence="6">
    <location>
        <begin position="912"/>
        <end position="922"/>
    </location>
</feature>
<reference evidence="10" key="1">
    <citation type="journal article" date="2020" name="bioRxiv">
        <title>Hybrid origin of Populus tomentosa Carr. identified through genome sequencing and phylogenomic analysis.</title>
        <authorList>
            <person name="An X."/>
            <person name="Gao K."/>
            <person name="Chen Z."/>
            <person name="Li J."/>
            <person name="Yang X."/>
            <person name="Yang X."/>
            <person name="Zhou J."/>
            <person name="Guo T."/>
            <person name="Zhao T."/>
            <person name="Huang S."/>
            <person name="Miao D."/>
            <person name="Khan W.U."/>
            <person name="Rao P."/>
            <person name="Ye M."/>
            <person name="Lei B."/>
            <person name="Liao W."/>
            <person name="Wang J."/>
            <person name="Ji L."/>
            <person name="Li Y."/>
            <person name="Guo B."/>
            <person name="Mustafa N.S."/>
            <person name="Li S."/>
            <person name="Yun Q."/>
            <person name="Keller S.R."/>
            <person name="Mao J."/>
            <person name="Zhang R."/>
            <person name="Strauss S.H."/>
        </authorList>
    </citation>
    <scope>NUCLEOTIDE SEQUENCE</scope>
    <source>
        <strain evidence="10">GM15</strain>
        <tissue evidence="10">Leaf</tissue>
    </source>
</reference>
<feature type="compositionally biased region" description="Basic residues" evidence="6">
    <location>
        <begin position="127"/>
        <end position="139"/>
    </location>
</feature>
<dbReference type="PANTHER" id="PTHR47959">
    <property type="entry name" value="ATP-DEPENDENT RNA HELICASE RHLE-RELATED"/>
    <property type="match status" value="1"/>
</dbReference>
<dbReference type="InterPro" id="IPR014001">
    <property type="entry name" value="Helicase_ATP-bd"/>
</dbReference>
<evidence type="ECO:0000256" key="1">
    <source>
        <dbReference type="ARBA" id="ARBA00022741"/>
    </source>
</evidence>
<dbReference type="GO" id="GO:0003724">
    <property type="term" value="F:RNA helicase activity"/>
    <property type="evidence" value="ECO:0007669"/>
    <property type="project" value="InterPro"/>
</dbReference>
<evidence type="ECO:0000259" key="8">
    <source>
        <dbReference type="PROSITE" id="PS51194"/>
    </source>
</evidence>
<dbReference type="GO" id="GO:0003676">
    <property type="term" value="F:nucleic acid binding"/>
    <property type="evidence" value="ECO:0007669"/>
    <property type="project" value="InterPro"/>
</dbReference>
<dbReference type="SMART" id="SM00490">
    <property type="entry name" value="HELICc"/>
    <property type="match status" value="1"/>
</dbReference>
<dbReference type="PROSITE" id="PS51192">
    <property type="entry name" value="HELICASE_ATP_BIND_1"/>
    <property type="match status" value="1"/>
</dbReference>
<dbReference type="CDD" id="cd17946">
    <property type="entry name" value="DEADc_DDX24"/>
    <property type="match status" value="1"/>
</dbReference>
<dbReference type="InterPro" id="IPR014014">
    <property type="entry name" value="RNA_helicase_DEAD_Q_motif"/>
</dbReference>
<keyword evidence="2" id="KW-0378">Hydrolase</keyword>
<feature type="region of interest" description="Disordered" evidence="6">
    <location>
        <begin position="75"/>
        <end position="163"/>
    </location>
</feature>
<dbReference type="SMART" id="SM00487">
    <property type="entry name" value="DEXDc"/>
    <property type="match status" value="1"/>
</dbReference>
<feature type="domain" description="DEAD-box RNA helicase Q" evidence="9">
    <location>
        <begin position="169"/>
        <end position="197"/>
    </location>
</feature>
<dbReference type="AlphaFoldDB" id="A0A8X8CM09"/>
<feature type="compositionally biased region" description="Acidic residues" evidence="6">
    <location>
        <begin position="101"/>
        <end position="122"/>
    </location>
</feature>
<keyword evidence="3" id="KW-0347">Helicase</keyword>
<accession>A0A8X8CM09</accession>
<evidence type="ECO:0000256" key="2">
    <source>
        <dbReference type="ARBA" id="ARBA00022801"/>
    </source>
</evidence>
<dbReference type="InterPro" id="IPR050079">
    <property type="entry name" value="DEAD_box_RNA_helicase"/>
</dbReference>
<keyword evidence="11" id="KW-1185">Reference proteome</keyword>
<keyword evidence="4" id="KW-0067">ATP-binding</keyword>
<organism evidence="10 11">
    <name type="scientific">Populus tomentosa</name>
    <name type="common">Chinese white poplar</name>
    <dbReference type="NCBI Taxonomy" id="118781"/>
    <lineage>
        <taxon>Eukaryota</taxon>
        <taxon>Viridiplantae</taxon>
        <taxon>Streptophyta</taxon>
        <taxon>Embryophyta</taxon>
        <taxon>Tracheophyta</taxon>
        <taxon>Spermatophyta</taxon>
        <taxon>Magnoliopsida</taxon>
        <taxon>eudicotyledons</taxon>
        <taxon>Gunneridae</taxon>
        <taxon>Pentapetalae</taxon>
        <taxon>rosids</taxon>
        <taxon>fabids</taxon>
        <taxon>Malpighiales</taxon>
        <taxon>Salicaceae</taxon>
        <taxon>Saliceae</taxon>
        <taxon>Populus</taxon>
    </lineage>
</organism>
<feature type="region of interest" description="Disordered" evidence="6">
    <location>
        <begin position="1"/>
        <end position="56"/>
    </location>
</feature>
<feature type="domain" description="Helicase C-terminal" evidence="8">
    <location>
        <begin position="497"/>
        <end position="678"/>
    </location>
</feature>
<evidence type="ECO:0000313" key="11">
    <source>
        <dbReference type="Proteomes" id="UP000886885"/>
    </source>
</evidence>
<evidence type="ECO:0000259" key="9">
    <source>
        <dbReference type="PROSITE" id="PS51195"/>
    </source>
</evidence>
<evidence type="ECO:0000313" key="10">
    <source>
        <dbReference type="EMBL" id="KAG6759155.1"/>
    </source>
</evidence>
<dbReference type="PANTHER" id="PTHR47959:SF24">
    <property type="entry name" value="ATP-DEPENDENT RNA HELICASE"/>
    <property type="match status" value="1"/>
</dbReference>
<feature type="compositionally biased region" description="Polar residues" evidence="6">
    <location>
        <begin position="39"/>
        <end position="48"/>
    </location>
</feature>
<dbReference type="Proteomes" id="UP000886885">
    <property type="component" value="Chromosome 10A"/>
</dbReference>
<dbReference type="InterPro" id="IPR001650">
    <property type="entry name" value="Helicase_C-like"/>
</dbReference>
<sequence>MAAVTEAEPRVSSKQSNNKKGKRKRTNIDPEIDRLDSLPWNSSISQDDPFSVIAGSHDLEGGFLSLEEIDEGDYGLEIPGLDKKVKKERKNKSKKQKDSDADVDVDADADGIEEEVEEEEGINVEVKKKRKKRKKKKKAKESSKVDETTSVSNNKDDVEGESVDETEFYGWNELRLHPLLMKSIYRLGFKEPTPIQKACIPAAAHQGKDVVGAAETGSGKTLAFGLPILQRLLEEQDKASNMGDNVGEEAERFAPKGLLRALIITPTRELAIQVFIILNEILSADPEFSNMLLGSANLALSDLKFPCGSSFYPFQVTDHFKEAAHGINIRVVSIVGGMSTEKQERLLKARPEIIVGTPGRLWELMSGGEKHLVELHSLSFFVLDEADRMIENGHFRELQSIIDMLPMASGSIGGQSQSSENCQTLSNMQIKKRQTFVFSATIALSADFRKKLKRGSLKSKQSMADGLNSIEMLSERAGMRANAAIIDLTNASILANKLEESFIECKEEDKDAYLYYILSVHGQGRTIVFCTSIAALRHTSALLRILGINVWTLHAQMQQRARLKSDSGDNQFIRQNHRLPFSSRAIDRFRSNEHAILVATDVAARGLDIPGVRTVVHYQLPHSAEVYVHRSGRTARACTDGCSIALISSNDTSKFASLCKSFSKESFQRFPLEESYMQEVMRRLSLARQIDKITRKDSQEKAKKTWFERNAESIELMVDNDDSEEEIVNNHKQKRVTSLQLKNLQQELNTLLSRPLQPKSFSHRYLAGAGISPLLQHQFEELTRQKLDQGVNLGDNKRRKLVVIGQDCVEPLQALRSSGQEVVCFSYDSTLTFFPTFRDYFIKHFCGPLNSKYGTLGLQYERFLLFKNTARLIGSFEDVLKAFLKVRMDVKETAEKRRDLENLRRKRKGEKKRILSLRDQRRQQKKRLKEVDE</sequence>
<evidence type="ECO:0000259" key="7">
    <source>
        <dbReference type="PROSITE" id="PS51192"/>
    </source>
</evidence>
<feature type="compositionally biased region" description="Basic residues" evidence="6">
    <location>
        <begin position="923"/>
        <end position="933"/>
    </location>
</feature>
<proteinExistence type="predicted"/>
<dbReference type="Pfam" id="PF00271">
    <property type="entry name" value="Helicase_C"/>
    <property type="match status" value="1"/>
</dbReference>
<protein>
    <recommendedName>
        <fullName evidence="12">DEAD-box ATP-dependent RNA helicase 13</fullName>
    </recommendedName>
</protein>
<name>A0A8X8CM09_POPTO</name>
<dbReference type="OrthoDB" id="4310724at2759"/>
<feature type="compositionally biased region" description="Basic residues" evidence="6">
    <location>
        <begin position="86"/>
        <end position="95"/>
    </location>
</feature>
<dbReference type="InterPro" id="IPR000629">
    <property type="entry name" value="RNA-helicase_DEAD-box_CS"/>
</dbReference>
<evidence type="ECO:0000256" key="5">
    <source>
        <dbReference type="PROSITE-ProRule" id="PRU00552"/>
    </source>
</evidence>
<dbReference type="CDD" id="cd18787">
    <property type="entry name" value="SF2_C_DEAD"/>
    <property type="match status" value="1"/>
</dbReference>
<dbReference type="InterPro" id="IPR011545">
    <property type="entry name" value="DEAD/DEAH_box_helicase_dom"/>
</dbReference>
<comment type="caution">
    <text evidence="10">The sequence shown here is derived from an EMBL/GenBank/DDBJ whole genome shotgun (WGS) entry which is preliminary data.</text>
</comment>
<feature type="domain" description="Helicase ATP-binding" evidence="7">
    <location>
        <begin position="201"/>
        <end position="460"/>
    </location>
</feature>
<feature type="compositionally biased region" description="Basic and acidic residues" evidence="6">
    <location>
        <begin position="26"/>
        <end position="36"/>
    </location>
</feature>
<dbReference type="PROSITE" id="PS00039">
    <property type="entry name" value="DEAD_ATP_HELICASE"/>
    <property type="match status" value="1"/>
</dbReference>
<evidence type="ECO:0000256" key="4">
    <source>
        <dbReference type="ARBA" id="ARBA00022840"/>
    </source>
</evidence>
<keyword evidence="1" id="KW-0547">Nucleotide-binding</keyword>
<dbReference type="GO" id="GO:0005524">
    <property type="term" value="F:ATP binding"/>
    <property type="evidence" value="ECO:0007669"/>
    <property type="project" value="UniProtKB-KW"/>
</dbReference>
<dbReference type="PROSITE" id="PS51194">
    <property type="entry name" value="HELICASE_CTER"/>
    <property type="match status" value="1"/>
</dbReference>
<feature type="region of interest" description="Disordered" evidence="6">
    <location>
        <begin position="901"/>
        <end position="933"/>
    </location>
</feature>
<evidence type="ECO:0000256" key="3">
    <source>
        <dbReference type="ARBA" id="ARBA00022806"/>
    </source>
</evidence>
<evidence type="ECO:0000256" key="6">
    <source>
        <dbReference type="SAM" id="MobiDB-lite"/>
    </source>
</evidence>
<dbReference type="GO" id="GO:0005829">
    <property type="term" value="C:cytosol"/>
    <property type="evidence" value="ECO:0007669"/>
    <property type="project" value="TreeGrafter"/>
</dbReference>
<dbReference type="GO" id="GO:0016787">
    <property type="term" value="F:hydrolase activity"/>
    <property type="evidence" value="ECO:0007669"/>
    <property type="project" value="UniProtKB-KW"/>
</dbReference>
<dbReference type="PROSITE" id="PS51195">
    <property type="entry name" value="Q_MOTIF"/>
    <property type="match status" value="1"/>
</dbReference>
<evidence type="ECO:0008006" key="12">
    <source>
        <dbReference type="Google" id="ProtNLM"/>
    </source>
</evidence>